<feature type="domain" description="Cytochrome c" evidence="22">
    <location>
        <begin position="258"/>
        <end position="340"/>
    </location>
</feature>
<evidence type="ECO:0000256" key="6">
    <source>
        <dbReference type="ARBA" id="ARBA00022692"/>
    </source>
</evidence>
<comment type="catalytic activity">
    <reaction evidence="15 18">
        <text>4 Fe(II)-[cytochrome c] + O2 + 8 H(+)(in) = 4 Fe(III)-[cytochrome c] + 2 H2O + 4 H(+)(out)</text>
        <dbReference type="Rhea" id="RHEA:11436"/>
        <dbReference type="Rhea" id="RHEA-COMP:10350"/>
        <dbReference type="Rhea" id="RHEA-COMP:14399"/>
        <dbReference type="ChEBI" id="CHEBI:15377"/>
        <dbReference type="ChEBI" id="CHEBI:15378"/>
        <dbReference type="ChEBI" id="CHEBI:15379"/>
        <dbReference type="ChEBI" id="CHEBI:29033"/>
        <dbReference type="ChEBI" id="CHEBI:29034"/>
        <dbReference type="EC" id="7.1.1.9"/>
    </reaction>
</comment>
<keyword evidence="12 18" id="KW-0186">Copper</keyword>
<gene>
    <name evidence="23" type="primary">coxB</name>
    <name evidence="23" type="ORF">DKW60_07090</name>
</gene>
<dbReference type="Gene3D" id="1.10.287.90">
    <property type="match status" value="1"/>
</dbReference>
<dbReference type="EMBL" id="QGKM01000013">
    <property type="protein sequence ID" value="PWQ99230.1"/>
    <property type="molecule type" value="Genomic_DNA"/>
</dbReference>
<dbReference type="InterPro" id="IPR014222">
    <property type="entry name" value="Cyt_c_oxidase_su2"/>
</dbReference>
<dbReference type="GO" id="GO:0005886">
    <property type="term" value="C:plasma membrane"/>
    <property type="evidence" value="ECO:0007669"/>
    <property type="project" value="UniProtKB-SubCell"/>
</dbReference>
<dbReference type="AlphaFoldDB" id="A0A317CS13"/>
<dbReference type="GO" id="GO:0042773">
    <property type="term" value="P:ATP synthesis coupled electron transport"/>
    <property type="evidence" value="ECO:0007669"/>
    <property type="project" value="TreeGrafter"/>
</dbReference>
<organism evidence="23 24">
    <name type="scientific">Leucothrix pacifica</name>
    <dbReference type="NCBI Taxonomy" id="1247513"/>
    <lineage>
        <taxon>Bacteria</taxon>
        <taxon>Pseudomonadati</taxon>
        <taxon>Pseudomonadota</taxon>
        <taxon>Gammaproteobacteria</taxon>
        <taxon>Thiotrichales</taxon>
        <taxon>Thiotrichaceae</taxon>
        <taxon>Leucothrix</taxon>
    </lineage>
</organism>
<evidence type="ECO:0000256" key="12">
    <source>
        <dbReference type="ARBA" id="ARBA00023008"/>
    </source>
</evidence>
<dbReference type="Gene3D" id="2.60.40.420">
    <property type="entry name" value="Cupredoxins - blue copper proteins"/>
    <property type="match status" value="1"/>
</dbReference>
<evidence type="ECO:0000256" key="5">
    <source>
        <dbReference type="ARBA" id="ARBA00022660"/>
    </source>
</evidence>
<dbReference type="GO" id="GO:0020037">
    <property type="term" value="F:heme binding"/>
    <property type="evidence" value="ECO:0007669"/>
    <property type="project" value="InterPro"/>
</dbReference>
<dbReference type="GO" id="GO:0004129">
    <property type="term" value="F:cytochrome-c oxidase activity"/>
    <property type="evidence" value="ECO:0007669"/>
    <property type="project" value="UniProtKB-EC"/>
</dbReference>
<dbReference type="InterPro" id="IPR001505">
    <property type="entry name" value="Copper_CuA"/>
</dbReference>
<dbReference type="SUPFAM" id="SSF81464">
    <property type="entry name" value="Cytochrome c oxidase subunit II-like, transmembrane region"/>
    <property type="match status" value="1"/>
</dbReference>
<evidence type="ECO:0000256" key="3">
    <source>
        <dbReference type="ARBA" id="ARBA00022448"/>
    </source>
</evidence>
<feature type="transmembrane region" description="Helical" evidence="19">
    <location>
        <begin position="69"/>
        <end position="91"/>
    </location>
</feature>
<proteinExistence type="inferred from homology"/>
<comment type="caution">
    <text evidence="23">The sequence shown here is derived from an EMBL/GenBank/DDBJ whole genome shotgun (WGS) entry which is preliminary data.</text>
</comment>
<dbReference type="InterPro" id="IPR045187">
    <property type="entry name" value="CcO_II"/>
</dbReference>
<dbReference type="PROSITE" id="PS50857">
    <property type="entry name" value="COX2_CUA"/>
    <property type="match status" value="1"/>
</dbReference>
<dbReference type="Gene3D" id="1.10.760.10">
    <property type="entry name" value="Cytochrome c-like domain"/>
    <property type="match status" value="1"/>
</dbReference>
<dbReference type="SUPFAM" id="SSF46626">
    <property type="entry name" value="Cytochrome c"/>
    <property type="match status" value="1"/>
</dbReference>
<comment type="function">
    <text evidence="14 18">Subunits I and II form the functional core of the enzyme complex. Electrons originating in cytochrome c are transferred via heme a and Cu(A) to the binuclear center formed by heme a3 and Cu(B).</text>
</comment>
<evidence type="ECO:0000256" key="15">
    <source>
        <dbReference type="ARBA" id="ARBA00047816"/>
    </source>
</evidence>
<evidence type="ECO:0000256" key="2">
    <source>
        <dbReference type="ARBA" id="ARBA00007866"/>
    </source>
</evidence>
<evidence type="ECO:0000313" key="23">
    <source>
        <dbReference type="EMBL" id="PWQ99230.1"/>
    </source>
</evidence>
<evidence type="ECO:0000313" key="24">
    <source>
        <dbReference type="Proteomes" id="UP000245539"/>
    </source>
</evidence>
<keyword evidence="7 16" id="KW-0479">Metal-binding</keyword>
<keyword evidence="6 17" id="KW-0812">Transmembrane</keyword>
<dbReference type="GO" id="GO:0016491">
    <property type="term" value="F:oxidoreductase activity"/>
    <property type="evidence" value="ECO:0007669"/>
    <property type="project" value="InterPro"/>
</dbReference>
<dbReference type="InterPro" id="IPR011759">
    <property type="entry name" value="Cyt_c_oxidase_su2_TM_dom"/>
</dbReference>
<evidence type="ECO:0000256" key="17">
    <source>
        <dbReference type="RuleBase" id="RU000456"/>
    </source>
</evidence>
<dbReference type="Pfam" id="PF13442">
    <property type="entry name" value="Cytochrome_CBB3"/>
    <property type="match status" value="1"/>
</dbReference>
<sequence>MAFAEYGLNLPEGVTPISRDIYGLHMTIFWVCVGIAVIVFGVMIYSMIYHRKSKGAVAANFHESTTVELIWTLVPLAILIAIAVPATKVLIDLENTEKADMTVKITGYQWKWQYEYLDEKISFFSNLAQESRDGIKNEAVRNANENYLLDVDNRLVLPVNTRVRFLMTSNDVIHSWWVRELGVKQDANPGFINDSWAYIEKEGVYRGKCAELCGKDHGFMPVVVEVKSKEDYAKWVEDQKAQMAAAAAAGDREWTMDELMVKGQEVYSANCAACHGTTGAGVPGAFPAMTGSPMVVEPDQLQAHIDIVINGKAGTAMQAFGKQLSDSDIAAVVTFERNGFGNNTGDIVQPATIKSAR</sequence>
<evidence type="ECO:0000256" key="1">
    <source>
        <dbReference type="ARBA" id="ARBA00004141"/>
    </source>
</evidence>
<evidence type="ECO:0000256" key="7">
    <source>
        <dbReference type="ARBA" id="ARBA00022723"/>
    </source>
</evidence>
<dbReference type="EC" id="7.1.1.9" evidence="18"/>
<keyword evidence="8" id="KW-1278">Translocase</keyword>
<evidence type="ECO:0000256" key="14">
    <source>
        <dbReference type="ARBA" id="ARBA00024688"/>
    </source>
</evidence>
<dbReference type="InterPro" id="IPR009056">
    <property type="entry name" value="Cyt_c-like_dom"/>
</dbReference>
<keyword evidence="9 17" id="KW-0249">Electron transport</keyword>
<evidence type="ECO:0000256" key="11">
    <source>
        <dbReference type="ARBA" id="ARBA00023004"/>
    </source>
</evidence>
<keyword evidence="24" id="KW-1185">Reference proteome</keyword>
<evidence type="ECO:0000259" key="21">
    <source>
        <dbReference type="PROSITE" id="PS50999"/>
    </source>
</evidence>
<comment type="subcellular location">
    <subcellularLocation>
        <location evidence="17">Cell membrane</location>
        <topology evidence="17">Multi-pass membrane protein</topology>
    </subcellularLocation>
    <subcellularLocation>
        <location evidence="1">Membrane</location>
        <topology evidence="1">Multi-pass membrane protein</topology>
    </subcellularLocation>
</comment>
<dbReference type="Pfam" id="PF02790">
    <property type="entry name" value="COX2_TM"/>
    <property type="match status" value="1"/>
</dbReference>
<dbReference type="PANTHER" id="PTHR22888:SF9">
    <property type="entry name" value="CYTOCHROME C OXIDASE SUBUNIT 2"/>
    <property type="match status" value="1"/>
</dbReference>
<dbReference type="OrthoDB" id="9781261at2"/>
<keyword evidence="11 16" id="KW-0408">Iron</keyword>
<keyword evidence="10 19" id="KW-1133">Transmembrane helix</keyword>
<feature type="transmembrane region" description="Helical" evidence="19">
    <location>
        <begin position="28"/>
        <end position="49"/>
    </location>
</feature>
<keyword evidence="3 17" id="KW-0813">Transport</keyword>
<reference evidence="23 24" key="1">
    <citation type="submission" date="2018-05" db="EMBL/GenBank/DDBJ databases">
        <title>Leucothrix arctica sp. nov., isolated from Arctic seawater.</title>
        <authorList>
            <person name="Choi A."/>
            <person name="Baek K."/>
        </authorList>
    </citation>
    <scope>NUCLEOTIDE SEQUENCE [LARGE SCALE GENOMIC DNA]</scope>
    <source>
        <strain evidence="23 24">JCM 18388</strain>
    </source>
</reference>
<evidence type="ECO:0000259" key="22">
    <source>
        <dbReference type="PROSITE" id="PS51007"/>
    </source>
</evidence>
<dbReference type="GO" id="GO:0005507">
    <property type="term" value="F:copper ion binding"/>
    <property type="evidence" value="ECO:0007669"/>
    <property type="project" value="InterPro"/>
</dbReference>
<dbReference type="NCBIfam" id="TIGR02866">
    <property type="entry name" value="CoxB"/>
    <property type="match status" value="1"/>
</dbReference>
<keyword evidence="4 16" id="KW-0349">Heme</keyword>
<evidence type="ECO:0000256" key="4">
    <source>
        <dbReference type="ARBA" id="ARBA00022617"/>
    </source>
</evidence>
<dbReference type="SUPFAM" id="SSF49503">
    <property type="entry name" value="Cupredoxins"/>
    <property type="match status" value="1"/>
</dbReference>
<dbReference type="PROSITE" id="PS50999">
    <property type="entry name" value="COX2_TM"/>
    <property type="match status" value="1"/>
</dbReference>
<name>A0A317CS13_9GAMM</name>
<evidence type="ECO:0000256" key="18">
    <source>
        <dbReference type="RuleBase" id="RU004024"/>
    </source>
</evidence>
<evidence type="ECO:0000256" key="13">
    <source>
        <dbReference type="ARBA" id="ARBA00023136"/>
    </source>
</evidence>
<dbReference type="InterPro" id="IPR036257">
    <property type="entry name" value="Cyt_c_oxidase_su2_TM_sf"/>
</dbReference>
<dbReference type="Pfam" id="PF00116">
    <property type="entry name" value="COX2"/>
    <property type="match status" value="1"/>
</dbReference>
<dbReference type="InterPro" id="IPR002429">
    <property type="entry name" value="CcO_II-like_C"/>
</dbReference>
<feature type="domain" description="Cytochrome oxidase subunit II copper A binding" evidence="20">
    <location>
        <begin position="98"/>
        <end position="238"/>
    </location>
</feature>
<dbReference type="PANTHER" id="PTHR22888">
    <property type="entry name" value="CYTOCHROME C OXIDASE, SUBUNIT II"/>
    <property type="match status" value="1"/>
</dbReference>
<evidence type="ECO:0000256" key="16">
    <source>
        <dbReference type="PROSITE-ProRule" id="PRU00433"/>
    </source>
</evidence>
<feature type="domain" description="Cytochrome oxidase subunit II transmembrane region profile" evidence="21">
    <location>
        <begin position="2"/>
        <end position="97"/>
    </location>
</feature>
<protein>
    <recommendedName>
        <fullName evidence="18">Cytochrome c oxidase subunit 2</fullName>
        <ecNumber evidence="18">7.1.1.9</ecNumber>
    </recommendedName>
</protein>
<keyword evidence="13 19" id="KW-0472">Membrane</keyword>
<dbReference type="PROSITE" id="PS51007">
    <property type="entry name" value="CYTC"/>
    <property type="match status" value="1"/>
</dbReference>
<dbReference type="InterPro" id="IPR036909">
    <property type="entry name" value="Cyt_c-like_dom_sf"/>
</dbReference>
<accession>A0A317CS13</accession>
<evidence type="ECO:0000259" key="20">
    <source>
        <dbReference type="PROSITE" id="PS50857"/>
    </source>
</evidence>
<dbReference type="PRINTS" id="PR01166">
    <property type="entry name" value="CYCOXIDASEII"/>
</dbReference>
<evidence type="ECO:0000256" key="19">
    <source>
        <dbReference type="SAM" id="Phobius"/>
    </source>
</evidence>
<dbReference type="PROSITE" id="PS00078">
    <property type="entry name" value="COX2"/>
    <property type="match status" value="1"/>
</dbReference>
<evidence type="ECO:0000256" key="9">
    <source>
        <dbReference type="ARBA" id="ARBA00022982"/>
    </source>
</evidence>
<comment type="cofactor">
    <cofactor evidence="18">
        <name>Cu cation</name>
        <dbReference type="ChEBI" id="CHEBI:23378"/>
    </cofactor>
    <text evidence="18">Binds a copper A center.</text>
</comment>
<keyword evidence="5 17" id="KW-0679">Respiratory chain</keyword>
<dbReference type="InterPro" id="IPR008972">
    <property type="entry name" value="Cupredoxin"/>
</dbReference>
<dbReference type="Proteomes" id="UP000245539">
    <property type="component" value="Unassembled WGS sequence"/>
</dbReference>
<evidence type="ECO:0000256" key="10">
    <source>
        <dbReference type="ARBA" id="ARBA00022989"/>
    </source>
</evidence>
<evidence type="ECO:0000256" key="8">
    <source>
        <dbReference type="ARBA" id="ARBA00022967"/>
    </source>
</evidence>
<comment type="similarity">
    <text evidence="2 17">Belongs to the cytochrome c oxidase subunit 2 family.</text>
</comment>